<accession>A0A4V2M2P3</accession>
<dbReference type="Proteomes" id="UP000294225">
    <property type="component" value="Unassembled WGS sequence"/>
</dbReference>
<dbReference type="EMBL" id="SJKC01000010">
    <property type="protein sequence ID" value="TCC28922.1"/>
    <property type="molecule type" value="Genomic_DNA"/>
</dbReference>
<sequence length="384" mass="41240">MIVRVSSLSGLAADQLRKAGDHFRGLSPDLLTIDYRVDDRGCLVRTAAVGRVVWDSQTIAGESACRSCAVQRDLVWYLGREVASAADLLVVLPPGVSGTATLDTTETVKGAGDGLVGYRIGSIMTVIEPATLAETLRSTETLSEKGFCVGYGDETCGRLLIEDLQLSDSYILARGEADADESQIELGIELALHIAPQSRATMLPPATCSGSSRPLPEPSLVYGFDVGEVAWRTSPGAIVMPTDPGRRVRSHLVSIRRPLHPLRLHKALTTAVAGSSWARGRIWMASAPDRKIAFTGLGRCVDYTDAGPWLADRPGAPGSTADAEGIVNWHPEYGDRGTWLAFTGDALEPDLIDECLSGCELTDEEIGRDPRYRQLFAGPLRPAR</sequence>
<dbReference type="InterPro" id="IPR011629">
    <property type="entry name" value="CobW-like_C"/>
</dbReference>
<dbReference type="SMART" id="SM00833">
    <property type="entry name" value="CobW_C"/>
    <property type="match status" value="1"/>
</dbReference>
<dbReference type="RefSeq" id="WP_131500340.1">
    <property type="nucleotide sequence ID" value="NZ_SJKC01000010.1"/>
</dbReference>
<dbReference type="InterPro" id="IPR051927">
    <property type="entry name" value="Zn_Chap_cDPG_Synth"/>
</dbReference>
<dbReference type="SUPFAM" id="SSF90002">
    <property type="entry name" value="Hypothetical protein YjiA, C-terminal domain"/>
    <property type="match status" value="1"/>
</dbReference>
<dbReference type="AlphaFoldDB" id="A0A4V2M2P3"/>
<reference evidence="2 3" key="1">
    <citation type="submission" date="2019-02" db="EMBL/GenBank/DDBJ databases">
        <title>Kribbella capetownensis sp. nov. and Kribbella speibonae sp. nov., isolated from soil.</title>
        <authorList>
            <person name="Curtis S.M."/>
            <person name="Norton I."/>
            <person name="Everest G.J."/>
            <person name="Meyers P.R."/>
        </authorList>
    </citation>
    <scope>NUCLEOTIDE SEQUENCE [LARGE SCALE GENOMIC DNA]</scope>
    <source>
        <strain evidence="2 3">YM55</strain>
    </source>
</reference>
<name>A0A4V2M2P3_9ACTN</name>
<organism evidence="2 3">
    <name type="scientific">Kribbella speibonae</name>
    <dbReference type="NCBI Taxonomy" id="1572660"/>
    <lineage>
        <taxon>Bacteria</taxon>
        <taxon>Bacillati</taxon>
        <taxon>Actinomycetota</taxon>
        <taxon>Actinomycetes</taxon>
        <taxon>Propionibacteriales</taxon>
        <taxon>Kribbellaceae</taxon>
        <taxon>Kribbella</taxon>
    </lineage>
</organism>
<dbReference type="PANTHER" id="PTHR43603:SF1">
    <property type="entry name" value="ZINC-REGULATED GTPASE METALLOPROTEIN ACTIVATOR 1"/>
    <property type="match status" value="1"/>
</dbReference>
<proteinExistence type="predicted"/>
<gene>
    <name evidence="2" type="ORF">E0H92_42835</name>
</gene>
<evidence type="ECO:0000313" key="2">
    <source>
        <dbReference type="EMBL" id="TCC28922.1"/>
    </source>
</evidence>
<evidence type="ECO:0000259" key="1">
    <source>
        <dbReference type="SMART" id="SM00833"/>
    </source>
</evidence>
<comment type="caution">
    <text evidence="2">The sequence shown here is derived from an EMBL/GenBank/DDBJ whole genome shotgun (WGS) entry which is preliminary data.</text>
</comment>
<protein>
    <submittedName>
        <fullName evidence="2">GTP-binding protein</fullName>
    </submittedName>
</protein>
<feature type="domain" description="CobW C-terminal" evidence="1">
    <location>
        <begin position="248"/>
        <end position="360"/>
    </location>
</feature>
<dbReference type="Pfam" id="PF07683">
    <property type="entry name" value="CobW_C"/>
    <property type="match status" value="1"/>
</dbReference>
<evidence type="ECO:0000313" key="3">
    <source>
        <dbReference type="Proteomes" id="UP000294225"/>
    </source>
</evidence>
<dbReference type="PANTHER" id="PTHR43603">
    <property type="entry name" value="COBW DOMAIN-CONTAINING PROTEIN DDB_G0274527"/>
    <property type="match status" value="1"/>
</dbReference>